<keyword evidence="6" id="KW-1185">Reference proteome</keyword>
<dbReference type="Pfam" id="PF00106">
    <property type="entry name" value="adh_short"/>
    <property type="match status" value="1"/>
</dbReference>
<comment type="similarity">
    <text evidence="1 4">Belongs to the short-chain dehydrogenases/reductases (SDR) family.</text>
</comment>
<dbReference type="CDD" id="cd05233">
    <property type="entry name" value="SDR_c"/>
    <property type="match status" value="1"/>
</dbReference>
<evidence type="ECO:0000256" key="1">
    <source>
        <dbReference type="ARBA" id="ARBA00006484"/>
    </source>
</evidence>
<dbReference type="Proteomes" id="UP001172681">
    <property type="component" value="Unassembled WGS sequence"/>
</dbReference>
<dbReference type="PANTHER" id="PTHR24321">
    <property type="entry name" value="DEHYDROGENASES, SHORT CHAIN"/>
    <property type="match status" value="1"/>
</dbReference>
<sequence length="190" mass="20158">MSSLAGKVFAVTGAASGIGRSTAEILLSRGAKVSFGDIDVLHLEETRALRQPQAPERTLFLHLDVADRQSVREFVEKTLKHFGHLDGLAHVAGIAGNAQGPRKIWELENSQFRLIHQVNVEGTFNCLGEALKPGVMSDGGSIVNVSSYAGIHGLPGISGYSSSKHAVIGLTRCAAIEAAPRNIRVNVVTP</sequence>
<reference evidence="5" key="1">
    <citation type="submission" date="2022-10" db="EMBL/GenBank/DDBJ databases">
        <title>Culturing micro-colonial fungi from biological soil crusts in the Mojave desert and describing Neophaeococcomyces mojavensis, and introducing the new genera and species Taxawa tesnikishii.</title>
        <authorList>
            <person name="Kurbessoian T."/>
            <person name="Stajich J.E."/>
        </authorList>
    </citation>
    <scope>NUCLEOTIDE SEQUENCE</scope>
    <source>
        <strain evidence="5">TK_35</strain>
    </source>
</reference>
<dbReference type="Gene3D" id="3.40.50.720">
    <property type="entry name" value="NAD(P)-binding Rossmann-like Domain"/>
    <property type="match status" value="1"/>
</dbReference>
<dbReference type="PROSITE" id="PS00061">
    <property type="entry name" value="ADH_SHORT"/>
    <property type="match status" value="1"/>
</dbReference>
<dbReference type="PANTHER" id="PTHR24321:SF8">
    <property type="entry name" value="ESTRADIOL 17-BETA-DEHYDROGENASE 8-RELATED"/>
    <property type="match status" value="1"/>
</dbReference>
<keyword evidence="2" id="KW-0521">NADP</keyword>
<keyword evidence="3" id="KW-0560">Oxidoreductase</keyword>
<evidence type="ECO:0000256" key="2">
    <source>
        <dbReference type="ARBA" id="ARBA00022857"/>
    </source>
</evidence>
<dbReference type="InterPro" id="IPR002347">
    <property type="entry name" value="SDR_fam"/>
</dbReference>
<dbReference type="EMBL" id="JAPDRN010000142">
    <property type="protein sequence ID" value="KAJ9618378.1"/>
    <property type="molecule type" value="Genomic_DNA"/>
</dbReference>
<name>A0AA39CSD0_9EURO</name>
<dbReference type="InterPro" id="IPR020904">
    <property type="entry name" value="Sc_DH/Rdtase_CS"/>
</dbReference>
<comment type="caution">
    <text evidence="5">The sequence shown here is derived from an EMBL/GenBank/DDBJ whole genome shotgun (WGS) entry which is preliminary data.</text>
</comment>
<dbReference type="InterPro" id="IPR036291">
    <property type="entry name" value="NAD(P)-bd_dom_sf"/>
</dbReference>
<evidence type="ECO:0000313" key="6">
    <source>
        <dbReference type="Proteomes" id="UP001172681"/>
    </source>
</evidence>
<evidence type="ECO:0000256" key="3">
    <source>
        <dbReference type="ARBA" id="ARBA00023002"/>
    </source>
</evidence>
<evidence type="ECO:0000256" key="4">
    <source>
        <dbReference type="RuleBase" id="RU000363"/>
    </source>
</evidence>
<dbReference type="SUPFAM" id="SSF51735">
    <property type="entry name" value="NAD(P)-binding Rossmann-fold domains"/>
    <property type="match status" value="1"/>
</dbReference>
<evidence type="ECO:0000313" key="5">
    <source>
        <dbReference type="EMBL" id="KAJ9618378.1"/>
    </source>
</evidence>
<dbReference type="PRINTS" id="PR00081">
    <property type="entry name" value="GDHRDH"/>
</dbReference>
<gene>
    <name evidence="5" type="ORF">H2204_013052</name>
</gene>
<dbReference type="GO" id="GO:0016491">
    <property type="term" value="F:oxidoreductase activity"/>
    <property type="evidence" value="ECO:0007669"/>
    <property type="project" value="UniProtKB-KW"/>
</dbReference>
<dbReference type="PRINTS" id="PR00080">
    <property type="entry name" value="SDRFAMILY"/>
</dbReference>
<proteinExistence type="inferred from homology"/>
<accession>A0AA39CSD0</accession>
<protein>
    <submittedName>
        <fullName evidence="5">Uncharacterized protein</fullName>
    </submittedName>
</protein>
<dbReference type="AlphaFoldDB" id="A0AA39CSD0"/>
<organism evidence="5 6">
    <name type="scientific">Knufia peltigerae</name>
    <dbReference type="NCBI Taxonomy" id="1002370"/>
    <lineage>
        <taxon>Eukaryota</taxon>
        <taxon>Fungi</taxon>
        <taxon>Dikarya</taxon>
        <taxon>Ascomycota</taxon>
        <taxon>Pezizomycotina</taxon>
        <taxon>Eurotiomycetes</taxon>
        <taxon>Chaetothyriomycetidae</taxon>
        <taxon>Chaetothyriales</taxon>
        <taxon>Trichomeriaceae</taxon>
        <taxon>Knufia</taxon>
    </lineage>
</organism>